<organism evidence="3 4">
    <name type="scientific">Paraburkholderia ultramafica</name>
    <dbReference type="NCBI Taxonomy" id="1544867"/>
    <lineage>
        <taxon>Bacteria</taxon>
        <taxon>Pseudomonadati</taxon>
        <taxon>Pseudomonadota</taxon>
        <taxon>Betaproteobacteria</taxon>
        <taxon>Burkholderiales</taxon>
        <taxon>Burkholderiaceae</taxon>
        <taxon>Paraburkholderia</taxon>
    </lineage>
</organism>
<dbReference type="PROSITE" id="PS52050">
    <property type="entry name" value="WYL"/>
    <property type="match status" value="1"/>
</dbReference>
<dbReference type="Pfam" id="PF13280">
    <property type="entry name" value="WYL"/>
    <property type="match status" value="1"/>
</dbReference>
<gene>
    <name evidence="3" type="ORF">LMG28614_04127</name>
</gene>
<feature type="domain" description="WCX" evidence="2">
    <location>
        <begin position="260"/>
        <end position="335"/>
    </location>
</feature>
<feature type="domain" description="WYL" evidence="1">
    <location>
        <begin position="159"/>
        <end position="229"/>
    </location>
</feature>
<dbReference type="PANTHER" id="PTHR34580">
    <property type="match status" value="1"/>
</dbReference>
<evidence type="ECO:0000313" key="3">
    <source>
        <dbReference type="EMBL" id="CAB3795225.1"/>
    </source>
</evidence>
<dbReference type="RefSeq" id="WP_175151274.1">
    <property type="nucleotide sequence ID" value="NZ_CADIKK010000019.1"/>
</dbReference>
<evidence type="ECO:0000259" key="1">
    <source>
        <dbReference type="Pfam" id="PF13280"/>
    </source>
</evidence>
<evidence type="ECO:0000313" key="4">
    <source>
        <dbReference type="Proteomes" id="UP000494365"/>
    </source>
</evidence>
<dbReference type="EMBL" id="CADIKK010000019">
    <property type="protein sequence ID" value="CAB3795225.1"/>
    <property type="molecule type" value="Genomic_DNA"/>
</dbReference>
<keyword evidence="4" id="KW-1185">Reference proteome</keyword>
<dbReference type="Proteomes" id="UP000494365">
    <property type="component" value="Unassembled WGS sequence"/>
</dbReference>
<proteinExistence type="predicted"/>
<accession>A0A6S7BC45</accession>
<evidence type="ECO:0000259" key="2">
    <source>
        <dbReference type="Pfam" id="PF25583"/>
    </source>
</evidence>
<name>A0A6S7BC45_9BURK</name>
<dbReference type="InterPro" id="IPR026881">
    <property type="entry name" value="WYL_dom"/>
</dbReference>
<dbReference type="Pfam" id="PF25583">
    <property type="entry name" value="WCX"/>
    <property type="match status" value="1"/>
</dbReference>
<dbReference type="PANTHER" id="PTHR34580:SF1">
    <property type="entry name" value="PROTEIN PAFC"/>
    <property type="match status" value="1"/>
</dbReference>
<dbReference type="InterPro" id="IPR057727">
    <property type="entry name" value="WCX_dom"/>
</dbReference>
<sequence>MAKLDSEILAVLPTPRSQQKWMTTPGIAEALRRLGIEITYIKTVQRRLEVLLEQGVVESRRAGNALEWQRKEGASGIAAKAGAMMTFDEALALQLLRQFAARQIPTLVSSALEGLFDVARERLARGAIPEGRRHANWQRKVAVIDGGFSVVPPAIKDSVFQAVSQALFAEQLLEVAYRPRSNPEKKSAPHVVMPLGLVEAAELVYLVAKPPGKPVPAMYRLDRMESAKICVESFTYPRDFSLSTYVEKERQFDFFPQGEILVALRFAEAAVHAVVETPMSADQTVEKREDGSVTVRATVMLSDRFHWWIRSFGPHVEVLEPAKLRQKFAEETKRAYELYSDTVQTNLGL</sequence>
<dbReference type="InterPro" id="IPR051534">
    <property type="entry name" value="CBASS_pafABC_assoc_protein"/>
</dbReference>
<dbReference type="AlphaFoldDB" id="A0A6S7BC45"/>
<protein>
    <submittedName>
        <fullName evidence="3">Uncharacterized protein</fullName>
    </submittedName>
</protein>
<reference evidence="3 4" key="1">
    <citation type="submission" date="2020-04" db="EMBL/GenBank/DDBJ databases">
        <authorList>
            <person name="De Canck E."/>
        </authorList>
    </citation>
    <scope>NUCLEOTIDE SEQUENCE [LARGE SCALE GENOMIC DNA]</scope>
    <source>
        <strain evidence="3 4">LMG 28614</strain>
    </source>
</reference>